<organism evidence="1 2">
    <name type="scientific">Acropora cervicornis</name>
    <name type="common">Staghorn coral</name>
    <dbReference type="NCBI Taxonomy" id="6130"/>
    <lineage>
        <taxon>Eukaryota</taxon>
        <taxon>Metazoa</taxon>
        <taxon>Cnidaria</taxon>
        <taxon>Anthozoa</taxon>
        <taxon>Hexacorallia</taxon>
        <taxon>Scleractinia</taxon>
        <taxon>Astrocoeniina</taxon>
        <taxon>Acroporidae</taxon>
        <taxon>Acropora</taxon>
    </lineage>
</organism>
<dbReference type="EMBL" id="JARQWQ010000040">
    <property type="protein sequence ID" value="KAK2559315.1"/>
    <property type="molecule type" value="Genomic_DNA"/>
</dbReference>
<comment type="caution">
    <text evidence="1">The sequence shown here is derived from an EMBL/GenBank/DDBJ whole genome shotgun (WGS) entry which is preliminary data.</text>
</comment>
<proteinExistence type="predicted"/>
<reference evidence="1" key="2">
    <citation type="journal article" date="2023" name="Science">
        <title>Genomic signatures of disease resistance in endangered staghorn corals.</title>
        <authorList>
            <person name="Vollmer S.V."/>
            <person name="Selwyn J.D."/>
            <person name="Despard B.A."/>
            <person name="Roesel C.L."/>
        </authorList>
    </citation>
    <scope>NUCLEOTIDE SEQUENCE</scope>
    <source>
        <strain evidence="1">K2</strain>
    </source>
</reference>
<name>A0AAD9QEA3_ACRCE</name>
<sequence>MANQDKVDLFDAFGSSDAFKKVFEKLLNQAEPTVALLALGGLFRIEGEVGRGQFSFNKERIRSFLRRWRNDNDSGYERITKKVLTELTIFKIHEVPLFIDDYGKKNLLSNYDETVEVVIHLDQTIYHVTHFEEAMSIANSMELRASDNKNIMSGCWFGLESPESVYGSRAFKTTLSKLGVGGLRQGEIVFYKQEVNVILYADNEGDSDGVKKPTDKDAWRYHKNPHMYVKVSIFVPKRFLPKPDDFNEVIRGPFRVKHDPFCVRAKRTQKPCFELFYEDVMEIVRCNEDPVTIIAKINSRSGVTREKTTRAVVNLFLELCLPDSSLSEEDQSNNLKMGTTRLLPVISEYVGVFGNRSDVLRAIEGGFATFVQRYGCNVSDEDNNDNDSEDDIFT</sequence>
<dbReference type="Proteomes" id="UP001249851">
    <property type="component" value="Unassembled WGS sequence"/>
</dbReference>
<evidence type="ECO:0000313" key="1">
    <source>
        <dbReference type="EMBL" id="KAK2559315.1"/>
    </source>
</evidence>
<keyword evidence="2" id="KW-1185">Reference proteome</keyword>
<gene>
    <name evidence="1" type="ORF">P5673_017923</name>
</gene>
<evidence type="ECO:0000313" key="2">
    <source>
        <dbReference type="Proteomes" id="UP001249851"/>
    </source>
</evidence>
<dbReference type="AlphaFoldDB" id="A0AAD9QEA3"/>
<reference evidence="1" key="1">
    <citation type="journal article" date="2023" name="G3 (Bethesda)">
        <title>Whole genome assembly and annotation of the endangered Caribbean coral Acropora cervicornis.</title>
        <authorList>
            <person name="Selwyn J.D."/>
            <person name="Vollmer S.V."/>
        </authorList>
    </citation>
    <scope>NUCLEOTIDE SEQUENCE</scope>
    <source>
        <strain evidence="1">K2</strain>
    </source>
</reference>
<protein>
    <submittedName>
        <fullName evidence="1">Uncharacterized protein</fullName>
    </submittedName>
</protein>
<accession>A0AAD9QEA3</accession>